<evidence type="ECO:0000313" key="3">
    <source>
        <dbReference type="Proteomes" id="UP000822688"/>
    </source>
</evidence>
<dbReference type="Gene3D" id="3.30.70.100">
    <property type="match status" value="1"/>
</dbReference>
<keyword evidence="3" id="KW-1185">Reference proteome</keyword>
<gene>
    <name evidence="2" type="ORF">KC19_4G156400</name>
</gene>
<dbReference type="Proteomes" id="UP000822688">
    <property type="component" value="Chromosome 4"/>
</dbReference>
<evidence type="ECO:0000259" key="1">
    <source>
        <dbReference type="PROSITE" id="PS51725"/>
    </source>
</evidence>
<evidence type="ECO:0000313" key="2">
    <source>
        <dbReference type="EMBL" id="KAG0580206.1"/>
    </source>
</evidence>
<protein>
    <recommendedName>
        <fullName evidence="1">ABM domain-containing protein</fullName>
    </recommendedName>
</protein>
<reference evidence="2" key="1">
    <citation type="submission" date="2020-06" db="EMBL/GenBank/DDBJ databases">
        <title>WGS assembly of Ceratodon purpureus strain R40.</title>
        <authorList>
            <person name="Carey S.B."/>
            <person name="Jenkins J."/>
            <person name="Shu S."/>
            <person name="Lovell J.T."/>
            <person name="Sreedasyam A."/>
            <person name="Maumus F."/>
            <person name="Tiley G.P."/>
            <person name="Fernandez-Pozo N."/>
            <person name="Barry K."/>
            <person name="Chen C."/>
            <person name="Wang M."/>
            <person name="Lipzen A."/>
            <person name="Daum C."/>
            <person name="Saski C.A."/>
            <person name="Payton A.C."/>
            <person name="Mcbreen J.C."/>
            <person name="Conrad R.E."/>
            <person name="Kollar L.M."/>
            <person name="Olsson S."/>
            <person name="Huttunen S."/>
            <person name="Landis J.B."/>
            <person name="Wickett N.J."/>
            <person name="Johnson M.G."/>
            <person name="Rensing S.A."/>
            <person name="Grimwood J."/>
            <person name="Schmutz J."/>
            <person name="Mcdaniel S.F."/>
        </authorList>
    </citation>
    <scope>NUCLEOTIDE SEQUENCE</scope>
    <source>
        <strain evidence="2">R40</strain>
    </source>
</reference>
<dbReference type="AlphaFoldDB" id="A0A8T0IBB8"/>
<dbReference type="PROSITE" id="PS51725">
    <property type="entry name" value="ABM"/>
    <property type="match status" value="1"/>
</dbReference>
<name>A0A8T0IBB8_CERPU</name>
<comment type="caution">
    <text evidence="2">The sequence shown here is derived from an EMBL/GenBank/DDBJ whole genome shotgun (WGS) entry which is preliminary data.</text>
</comment>
<dbReference type="Pfam" id="PF03992">
    <property type="entry name" value="ABM"/>
    <property type="match status" value="1"/>
</dbReference>
<dbReference type="EMBL" id="CM026424">
    <property type="protein sequence ID" value="KAG0580206.1"/>
    <property type="molecule type" value="Genomic_DNA"/>
</dbReference>
<sequence length="107" mass="12067">MTTSEEADSVPVVFINSFEVGKGKEEEFVAAWKKVKEQMEKQDGFISTALHQSLSEEAPFRFVNVVQWQSKETLEAAFASPEFRRTAPVVAAVVQGSHPCMYRVIER</sequence>
<proteinExistence type="predicted"/>
<dbReference type="InterPro" id="IPR011008">
    <property type="entry name" value="Dimeric_a/b-barrel"/>
</dbReference>
<dbReference type="InterPro" id="IPR007138">
    <property type="entry name" value="ABM_dom"/>
</dbReference>
<dbReference type="SUPFAM" id="SSF54909">
    <property type="entry name" value="Dimeric alpha+beta barrel"/>
    <property type="match status" value="1"/>
</dbReference>
<accession>A0A8T0IBB8</accession>
<feature type="domain" description="ABM" evidence="1">
    <location>
        <begin position="12"/>
        <end position="105"/>
    </location>
</feature>
<organism evidence="2 3">
    <name type="scientific">Ceratodon purpureus</name>
    <name type="common">Fire moss</name>
    <name type="synonym">Dicranum purpureum</name>
    <dbReference type="NCBI Taxonomy" id="3225"/>
    <lineage>
        <taxon>Eukaryota</taxon>
        <taxon>Viridiplantae</taxon>
        <taxon>Streptophyta</taxon>
        <taxon>Embryophyta</taxon>
        <taxon>Bryophyta</taxon>
        <taxon>Bryophytina</taxon>
        <taxon>Bryopsida</taxon>
        <taxon>Dicranidae</taxon>
        <taxon>Pseudoditrichales</taxon>
        <taxon>Ditrichaceae</taxon>
        <taxon>Ceratodon</taxon>
    </lineage>
</organism>